<comment type="cofactor">
    <cofactor evidence="1 6">
        <name>pyridoxal 5'-phosphate</name>
        <dbReference type="ChEBI" id="CHEBI:597326"/>
    </cofactor>
</comment>
<sequence>MATQSSELPIRNGPAKTDPPLNRADEVDDVGVISELLLAVLNTNVHVFQVSPALSVIEKTTSQALAQKFGFTSPHAAQMCGLGTENVISVPVDKQGRMIPEEFEKLVLKSKDEGKTPFYLNATAGTTVLGSFDPFTELSAICKKHNLWLHIDGSWGGPVIFSNDGADSEVWDLADLTLQCGRRGDSLKLALSWIYYDLTPGRRVRVREVRAGPHAA</sequence>
<evidence type="ECO:0000313" key="9">
    <source>
        <dbReference type="Proteomes" id="UP000005446"/>
    </source>
</evidence>
<comment type="similarity">
    <text evidence="2 6">Belongs to the group II decarboxylase family.</text>
</comment>
<evidence type="ECO:0000256" key="5">
    <source>
        <dbReference type="ARBA" id="ARBA00023239"/>
    </source>
</evidence>
<evidence type="ECO:0000313" key="8">
    <source>
        <dbReference type="EMBL" id="EHK99731.1"/>
    </source>
</evidence>
<evidence type="ECO:0000256" key="4">
    <source>
        <dbReference type="ARBA" id="ARBA00022898"/>
    </source>
</evidence>
<proteinExistence type="inferred from homology"/>
<dbReference type="AlphaFoldDB" id="H0EP42"/>
<keyword evidence="4 6" id="KW-0663">Pyridoxal phosphate</keyword>
<dbReference type="OrthoDB" id="392571at2759"/>
<dbReference type="InterPro" id="IPR015421">
    <property type="entry name" value="PyrdxlP-dep_Trfase_major"/>
</dbReference>
<keyword evidence="3" id="KW-0210">Decarboxylase</keyword>
<evidence type="ECO:0000256" key="3">
    <source>
        <dbReference type="ARBA" id="ARBA00022793"/>
    </source>
</evidence>
<dbReference type="InterPro" id="IPR015424">
    <property type="entry name" value="PyrdxlP-dep_Trfase"/>
</dbReference>
<keyword evidence="9" id="KW-1185">Reference proteome</keyword>
<dbReference type="Proteomes" id="UP000005446">
    <property type="component" value="Unassembled WGS sequence"/>
</dbReference>
<evidence type="ECO:0000256" key="1">
    <source>
        <dbReference type="ARBA" id="ARBA00001933"/>
    </source>
</evidence>
<dbReference type="InterPro" id="IPR002129">
    <property type="entry name" value="PyrdxlP-dep_de-COase"/>
</dbReference>
<evidence type="ECO:0000256" key="6">
    <source>
        <dbReference type="RuleBase" id="RU000382"/>
    </source>
</evidence>
<dbReference type="PANTHER" id="PTHR45677:SF8">
    <property type="entry name" value="CYSTEINE SULFINIC ACID DECARBOXYLASE"/>
    <property type="match status" value="1"/>
</dbReference>
<organism evidence="8 9">
    <name type="scientific">Glarea lozoyensis (strain ATCC 74030 / MF5533)</name>
    <dbReference type="NCBI Taxonomy" id="1104152"/>
    <lineage>
        <taxon>Eukaryota</taxon>
        <taxon>Fungi</taxon>
        <taxon>Dikarya</taxon>
        <taxon>Ascomycota</taxon>
        <taxon>Pezizomycotina</taxon>
        <taxon>Leotiomycetes</taxon>
        <taxon>Helotiales</taxon>
        <taxon>Helotiaceae</taxon>
        <taxon>Glarea</taxon>
    </lineage>
</organism>
<dbReference type="Gene3D" id="3.40.640.10">
    <property type="entry name" value="Type I PLP-dependent aspartate aminotransferase-like (Major domain)"/>
    <property type="match status" value="1"/>
</dbReference>
<dbReference type="GO" id="GO:0030170">
    <property type="term" value="F:pyridoxal phosphate binding"/>
    <property type="evidence" value="ECO:0007669"/>
    <property type="project" value="InterPro"/>
</dbReference>
<dbReference type="PANTHER" id="PTHR45677">
    <property type="entry name" value="GLUTAMATE DECARBOXYLASE-RELATED"/>
    <property type="match status" value="1"/>
</dbReference>
<feature type="region of interest" description="Disordered" evidence="7">
    <location>
        <begin position="1"/>
        <end position="23"/>
    </location>
</feature>
<evidence type="ECO:0000256" key="7">
    <source>
        <dbReference type="SAM" id="MobiDB-lite"/>
    </source>
</evidence>
<protein>
    <submittedName>
        <fullName evidence="8">Putative Glutamate decarboxylase 1</fullName>
    </submittedName>
</protein>
<reference evidence="8 9" key="1">
    <citation type="journal article" date="2012" name="Eukaryot. Cell">
        <title>Genome sequence of the fungus Glarea lozoyensis: the first genome sequence of a species from the Helotiaceae family.</title>
        <authorList>
            <person name="Youssar L."/>
            <person name="Gruening B.A."/>
            <person name="Erxleben A."/>
            <person name="Guenther S."/>
            <person name="Huettel W."/>
        </authorList>
    </citation>
    <scope>NUCLEOTIDE SEQUENCE [LARGE SCALE GENOMIC DNA]</scope>
    <source>
        <strain evidence="9">ATCC 74030 / MF5533</strain>
    </source>
</reference>
<dbReference type="GO" id="GO:0016831">
    <property type="term" value="F:carboxy-lyase activity"/>
    <property type="evidence" value="ECO:0007669"/>
    <property type="project" value="UniProtKB-KW"/>
</dbReference>
<dbReference type="GO" id="GO:0005737">
    <property type="term" value="C:cytoplasm"/>
    <property type="evidence" value="ECO:0007669"/>
    <property type="project" value="TreeGrafter"/>
</dbReference>
<evidence type="ECO:0000256" key="2">
    <source>
        <dbReference type="ARBA" id="ARBA00009533"/>
    </source>
</evidence>
<gene>
    <name evidence="8" type="ORF">M7I_4411</name>
</gene>
<dbReference type="InParanoid" id="H0EP42"/>
<keyword evidence="5 6" id="KW-0456">Lyase</keyword>
<name>H0EP42_GLAL7</name>
<accession>H0EP42</accession>
<comment type="caution">
    <text evidence="8">The sequence shown here is derived from an EMBL/GenBank/DDBJ whole genome shotgun (WGS) entry which is preliminary data.</text>
</comment>
<dbReference type="GO" id="GO:0019752">
    <property type="term" value="P:carboxylic acid metabolic process"/>
    <property type="evidence" value="ECO:0007669"/>
    <property type="project" value="InterPro"/>
</dbReference>
<dbReference type="Pfam" id="PF00282">
    <property type="entry name" value="Pyridoxal_deC"/>
    <property type="match status" value="1"/>
</dbReference>
<dbReference type="SUPFAM" id="SSF53383">
    <property type="entry name" value="PLP-dependent transferases"/>
    <property type="match status" value="1"/>
</dbReference>
<dbReference type="HOGENOM" id="CLU_1277727_0_0_1"/>
<dbReference type="EMBL" id="AGUE01000108">
    <property type="protein sequence ID" value="EHK99731.1"/>
    <property type="molecule type" value="Genomic_DNA"/>
</dbReference>